<reference evidence="3 4" key="1">
    <citation type="submission" date="2024-01" db="EMBL/GenBank/DDBJ databases">
        <title>The genomes of 5 underutilized Papilionoideae crops provide insights into root nodulation and disease resistanc.</title>
        <authorList>
            <person name="Jiang F."/>
        </authorList>
    </citation>
    <scope>NUCLEOTIDE SEQUENCE [LARGE SCALE GENOMIC DNA]</scope>
    <source>
        <strain evidence="3">DUOXIRENSHENG_FW03</strain>
        <tissue evidence="3">Leaves</tissue>
    </source>
</reference>
<dbReference type="PANTHER" id="PTHR36760">
    <property type="entry name" value="ACIDIC LEUCINE-RICH NUCLEAR PHOSPHOPROTEIN 32 FAMILY B PROTEIN"/>
    <property type="match status" value="1"/>
</dbReference>
<keyword evidence="2" id="KW-0812">Transmembrane</keyword>
<keyword evidence="2" id="KW-1133">Transmembrane helix</keyword>
<dbReference type="AlphaFoldDB" id="A0AAN9XK97"/>
<feature type="region of interest" description="Disordered" evidence="1">
    <location>
        <begin position="436"/>
        <end position="463"/>
    </location>
</feature>
<comment type="caution">
    <text evidence="3">The sequence shown here is derived from an EMBL/GenBank/DDBJ whole genome shotgun (WGS) entry which is preliminary data.</text>
</comment>
<protein>
    <submittedName>
        <fullName evidence="3">Uncharacterized protein</fullName>
    </submittedName>
</protein>
<keyword evidence="4" id="KW-1185">Reference proteome</keyword>
<organism evidence="3 4">
    <name type="scientific">Psophocarpus tetragonolobus</name>
    <name type="common">Winged bean</name>
    <name type="synonym">Dolichos tetragonolobus</name>
    <dbReference type="NCBI Taxonomy" id="3891"/>
    <lineage>
        <taxon>Eukaryota</taxon>
        <taxon>Viridiplantae</taxon>
        <taxon>Streptophyta</taxon>
        <taxon>Embryophyta</taxon>
        <taxon>Tracheophyta</taxon>
        <taxon>Spermatophyta</taxon>
        <taxon>Magnoliopsida</taxon>
        <taxon>eudicotyledons</taxon>
        <taxon>Gunneridae</taxon>
        <taxon>Pentapetalae</taxon>
        <taxon>rosids</taxon>
        <taxon>fabids</taxon>
        <taxon>Fabales</taxon>
        <taxon>Fabaceae</taxon>
        <taxon>Papilionoideae</taxon>
        <taxon>50 kb inversion clade</taxon>
        <taxon>NPAAA clade</taxon>
        <taxon>indigoferoid/millettioid clade</taxon>
        <taxon>Phaseoleae</taxon>
        <taxon>Psophocarpus</taxon>
    </lineage>
</organism>
<keyword evidence="2" id="KW-0472">Membrane</keyword>
<feature type="transmembrane region" description="Helical" evidence="2">
    <location>
        <begin position="51"/>
        <end position="72"/>
    </location>
</feature>
<evidence type="ECO:0000313" key="3">
    <source>
        <dbReference type="EMBL" id="KAK7395429.1"/>
    </source>
</evidence>
<dbReference type="Proteomes" id="UP001386955">
    <property type="component" value="Unassembled WGS sequence"/>
</dbReference>
<feature type="transmembrane region" description="Helical" evidence="2">
    <location>
        <begin position="20"/>
        <end position="44"/>
    </location>
</feature>
<feature type="compositionally biased region" description="Basic residues" evidence="1">
    <location>
        <begin position="436"/>
        <end position="446"/>
    </location>
</feature>
<sequence length="514" mass="58172">MTELSFSTTSTKKNELSSNLFSIFFHFCFSIFSHPLYFSYFIFFSPYLLRVLSFLSPLFITTTLLLVALLTFTPNNLVQEKCGSEPSESKWGVLLSVLQSFLAWLHSKADEIDDEMGFLGEVEAYLVMFQASIFEVFEPKSAEDCSEGFEAVDAMCIVERREDTSPVEEPKPCVNLDENLIPSHDEPIFKSLSEVSTFSVQKCLEEDCLEKKILVDESLSSQPKFESMLEEIPIFSARQSFEQDCLLWKVPVNQINMDENPVEKVDKVEATMPNVEVKSLESLFQENQELEDLSCQKEHKEVKPLIDGLNKAEESKEKWSLRSGSKVISNRDIYSNKVSTNSDGEIAFAASGRVKSLSQRLEANIGSPENNWVYSGKGIGNNQALGSNLGSFGSMRMEKEWRRTLACKLFEERHNADGSEGMDMLWETYETESNKVLKKSSTKKGKKNEVENSEDEEEEEEDMEGKLCCLQALKFSTGKMNLGMGRPNLLKFSKALKGIGWLHHVGKHGKKSNQ</sequence>
<evidence type="ECO:0000256" key="2">
    <source>
        <dbReference type="SAM" id="Phobius"/>
    </source>
</evidence>
<name>A0AAN9XK97_PSOTE</name>
<accession>A0AAN9XK97</accession>
<evidence type="ECO:0000313" key="4">
    <source>
        <dbReference type="Proteomes" id="UP001386955"/>
    </source>
</evidence>
<feature type="compositionally biased region" description="Acidic residues" evidence="1">
    <location>
        <begin position="451"/>
        <end position="463"/>
    </location>
</feature>
<gene>
    <name evidence="3" type="ORF">VNO78_15987</name>
</gene>
<dbReference type="PANTHER" id="PTHR36760:SF1">
    <property type="entry name" value="ACIDIC LEUCINE-RICH NUCLEAR PHOSPHOPROTEIN 32 FAMILY B PROTEIN"/>
    <property type="match status" value="1"/>
</dbReference>
<dbReference type="EMBL" id="JAYMYS010000004">
    <property type="protein sequence ID" value="KAK7395429.1"/>
    <property type="molecule type" value="Genomic_DNA"/>
</dbReference>
<evidence type="ECO:0000256" key="1">
    <source>
        <dbReference type="SAM" id="MobiDB-lite"/>
    </source>
</evidence>
<proteinExistence type="predicted"/>